<dbReference type="Proteomes" id="UP000626109">
    <property type="component" value="Unassembled WGS sequence"/>
</dbReference>
<name>A0A813LIW5_POLGL</name>
<feature type="region of interest" description="Disordered" evidence="1">
    <location>
        <begin position="1"/>
        <end position="62"/>
    </location>
</feature>
<comment type="caution">
    <text evidence="2">The sequence shown here is derived from an EMBL/GenBank/DDBJ whole genome shotgun (WGS) entry which is preliminary data.</text>
</comment>
<sequence>MPPPSPSRPPGSPPIPPPSPAAPLPPASPARPPGVAPAAPAAPPARAARTPAFEFDRPSSPARAARTLGGVFASGLASKVRVAPTRPATAEYSAPLPPVPVFASPPRPRQPPPRSPEEAAVRLQRWYRNNARRRRFLTVVNRARRRRRYLDERRRVAQRVYAGEADVEEMKARLALPGGYKLVSRWKDGREAEAATRVQNLWRSMRAKKQLVQLVGQQVREEAARRLQAFARRNRRKQRQSLLARSAAENPCWRPVDTDRLSRHAEEIISKRRQHHASMCRGFNEVELRKQAEARYRELTDGVGRWRYDVWRSLLQREQTKEMIQALEGRSWDRPSPYSVCSATLLKDAEEKHRERKAAYRQDRQVGAESGGAWDSGTPVTVLVAVESRAEDTNSASLHLLSTMEEIPEQIQVQLQPSTYRPQAA</sequence>
<evidence type="ECO:0000313" key="2">
    <source>
        <dbReference type="EMBL" id="CAE8729773.1"/>
    </source>
</evidence>
<proteinExistence type="predicted"/>
<accession>A0A813LIW5</accession>
<gene>
    <name evidence="2" type="ORF">PGLA2088_LOCUS45522</name>
</gene>
<evidence type="ECO:0000256" key="1">
    <source>
        <dbReference type="SAM" id="MobiDB-lite"/>
    </source>
</evidence>
<feature type="compositionally biased region" description="Pro residues" evidence="1">
    <location>
        <begin position="1"/>
        <end position="43"/>
    </location>
</feature>
<protein>
    <submittedName>
        <fullName evidence="2">Uncharacterized protein</fullName>
    </submittedName>
</protein>
<dbReference type="AlphaFoldDB" id="A0A813LIW5"/>
<reference evidence="2" key="1">
    <citation type="submission" date="2021-02" db="EMBL/GenBank/DDBJ databases">
        <authorList>
            <person name="Dougan E. K."/>
            <person name="Rhodes N."/>
            <person name="Thang M."/>
            <person name="Chan C."/>
        </authorList>
    </citation>
    <scope>NUCLEOTIDE SEQUENCE</scope>
</reference>
<organism evidence="2 3">
    <name type="scientific">Polarella glacialis</name>
    <name type="common">Dinoflagellate</name>
    <dbReference type="NCBI Taxonomy" id="89957"/>
    <lineage>
        <taxon>Eukaryota</taxon>
        <taxon>Sar</taxon>
        <taxon>Alveolata</taxon>
        <taxon>Dinophyceae</taxon>
        <taxon>Suessiales</taxon>
        <taxon>Suessiaceae</taxon>
        <taxon>Polarella</taxon>
    </lineage>
</organism>
<evidence type="ECO:0000313" key="3">
    <source>
        <dbReference type="Proteomes" id="UP000626109"/>
    </source>
</evidence>
<dbReference type="PROSITE" id="PS50096">
    <property type="entry name" value="IQ"/>
    <property type="match status" value="1"/>
</dbReference>
<dbReference type="EMBL" id="CAJNNW010035741">
    <property type="protein sequence ID" value="CAE8729773.1"/>
    <property type="molecule type" value="Genomic_DNA"/>
</dbReference>